<keyword evidence="2" id="KW-1185">Reference proteome</keyword>
<name>A0A8S1PZ59_9CILI</name>
<dbReference type="AlphaFoldDB" id="A0A8S1PZ59"/>
<protein>
    <submittedName>
        <fullName evidence="1">Uncharacterized protein</fullName>
    </submittedName>
</protein>
<organism evidence="1 2">
    <name type="scientific">Paramecium sonneborni</name>
    <dbReference type="NCBI Taxonomy" id="65129"/>
    <lineage>
        <taxon>Eukaryota</taxon>
        <taxon>Sar</taxon>
        <taxon>Alveolata</taxon>
        <taxon>Ciliophora</taxon>
        <taxon>Intramacronucleata</taxon>
        <taxon>Oligohymenophorea</taxon>
        <taxon>Peniculida</taxon>
        <taxon>Parameciidae</taxon>
        <taxon>Paramecium</taxon>
    </lineage>
</organism>
<dbReference type="Proteomes" id="UP000692954">
    <property type="component" value="Unassembled WGS sequence"/>
</dbReference>
<sequence>MMDILKFLIIVNNANFHVQNVEFQIIIVLNVQTQIMI</sequence>
<reference evidence="1" key="1">
    <citation type="submission" date="2021-01" db="EMBL/GenBank/DDBJ databases">
        <authorList>
            <consortium name="Genoscope - CEA"/>
            <person name="William W."/>
        </authorList>
    </citation>
    <scope>NUCLEOTIDE SEQUENCE</scope>
</reference>
<comment type="caution">
    <text evidence="1">The sequence shown here is derived from an EMBL/GenBank/DDBJ whole genome shotgun (WGS) entry which is preliminary data.</text>
</comment>
<evidence type="ECO:0000313" key="2">
    <source>
        <dbReference type="Proteomes" id="UP000692954"/>
    </source>
</evidence>
<dbReference type="EMBL" id="CAJJDN010000090">
    <property type="protein sequence ID" value="CAD8107919.1"/>
    <property type="molecule type" value="Genomic_DNA"/>
</dbReference>
<accession>A0A8S1PZ59</accession>
<evidence type="ECO:0000313" key="1">
    <source>
        <dbReference type="EMBL" id="CAD8107919.1"/>
    </source>
</evidence>
<proteinExistence type="predicted"/>
<gene>
    <name evidence="1" type="ORF">PSON_ATCC_30995.1.T0900030</name>
</gene>